<evidence type="ECO:0000256" key="4">
    <source>
        <dbReference type="ARBA" id="ARBA00018123"/>
    </source>
</evidence>
<evidence type="ECO:0000256" key="1">
    <source>
        <dbReference type="ARBA" id="ARBA00001936"/>
    </source>
</evidence>
<keyword evidence="6" id="KW-0479">Metal-binding</keyword>
<evidence type="ECO:0000256" key="2">
    <source>
        <dbReference type="ARBA" id="ARBA00005098"/>
    </source>
</evidence>
<dbReference type="NCBIfam" id="TIGR01229">
    <property type="entry name" value="rocF_arginase"/>
    <property type="match status" value="1"/>
</dbReference>
<proteinExistence type="inferred from homology"/>
<keyword evidence="5" id="KW-0056">Arginine metabolism</keyword>
<accession>C9YF30</accession>
<dbReference type="GO" id="GO:0000050">
    <property type="term" value="P:urea cycle"/>
    <property type="evidence" value="ECO:0007669"/>
    <property type="project" value="UniProtKB-UniPathway"/>
</dbReference>
<dbReference type="CDD" id="cd09989">
    <property type="entry name" value="Arginase"/>
    <property type="match status" value="1"/>
</dbReference>
<dbReference type="EC" id="3.5.3.1" evidence="3 10"/>
<dbReference type="GO" id="GO:0004053">
    <property type="term" value="F:arginase activity"/>
    <property type="evidence" value="ECO:0007669"/>
    <property type="project" value="UniProtKB-UniRule"/>
</dbReference>
<dbReference type="PANTHER" id="PTHR43782:SF3">
    <property type="entry name" value="ARGINASE"/>
    <property type="match status" value="1"/>
</dbReference>
<evidence type="ECO:0000256" key="8">
    <source>
        <dbReference type="ARBA" id="ARBA00023211"/>
    </source>
</evidence>
<evidence type="ECO:0000256" key="12">
    <source>
        <dbReference type="RuleBase" id="RU003684"/>
    </source>
</evidence>
<dbReference type="GO" id="GO:0006525">
    <property type="term" value="P:arginine metabolic process"/>
    <property type="evidence" value="ECO:0007669"/>
    <property type="project" value="UniProtKB-KW"/>
</dbReference>
<dbReference type="PANTHER" id="PTHR43782">
    <property type="entry name" value="ARGINASE"/>
    <property type="match status" value="1"/>
</dbReference>
<dbReference type="UniPathway" id="UPA00158">
    <property type="reaction ID" value="UER00270"/>
</dbReference>
<evidence type="ECO:0000256" key="7">
    <source>
        <dbReference type="ARBA" id="ARBA00022801"/>
    </source>
</evidence>
<dbReference type="AlphaFoldDB" id="C9YF30"/>
<dbReference type="InterPro" id="IPR010349">
    <property type="entry name" value="Asparaginase_II"/>
</dbReference>
<evidence type="ECO:0000256" key="11">
    <source>
        <dbReference type="PROSITE-ProRule" id="PRU00742"/>
    </source>
</evidence>
<dbReference type="PROSITE" id="PS01053">
    <property type="entry name" value="ARGINASE_1"/>
    <property type="match status" value="1"/>
</dbReference>
<protein>
    <recommendedName>
        <fullName evidence="4 10">Arginase</fullName>
        <ecNumber evidence="3 10">3.5.3.1</ecNumber>
    </recommendedName>
</protein>
<sequence>MEANSATLWRRRAMPLNLTPLIQLTRGGTPECLHFGAVAGTDRAGSLKAFAGDPHLVTFTRSTLKALQALPFVEAGGPAQFGFSQAENALLCASHNGEAMHVDAANSMLTKAGHTYQTLRCGCHVPLQFSYFDKGAPEGAVYTEAHNNCSGKHAGFVAYCVQHGLPMDDYTAPEHPLQQAIARDVARAVGMDVQDMPRGIDGCSAPNFAMPLSKLARGYARLASGAQDPEFGASFTLLSEAMTAYPEMVSGTGRNDLDFMRVGRGDWVSKVGADGVQVVGSKSRGEAFALKIIDGNKPALFAASVEVLDQLGWLDDAQRAALKPWRAAEIRNARGLLVGERLPVFQLQTPMNHKISLIGAPTDIGAGSRGASMGPEALRVANITSVLQSHGLEVLDKGNLSGPSNPWQPPVNGYRHLPEVTAWNRSLHDAVYAELQDGRLPIVLGGDHCLGIGSISAVARHCRDTGKKLRVLWLDAHADFNTNTLTPSGNIHGMPVACLCGFGPQELIEIGGQVPAISPKWVRQIGIRSVDEGEKRFVHEQDLEVFDMRYIDEMGMRAAMELALALIDSNTHLHVSFDVDFLDPDIAPGVGTTVRGGPTYREAQLCMEMIADTGRMASLDVFELNPALDERNRTAEVAVDLIESLFGKSTLMRK</sequence>
<evidence type="ECO:0000256" key="10">
    <source>
        <dbReference type="NCBIfam" id="TIGR01229"/>
    </source>
</evidence>
<reference evidence="13" key="1">
    <citation type="journal article" date="2010" name="Nature">
        <title>The Dynamic genome of Hydra.</title>
        <authorList>
            <person name="Chapman J.A."/>
            <person name="Kirkness E.F."/>
            <person name="Simakov O."/>
            <person name="Hampson S.E."/>
            <person name="Mitros T."/>
            <person name="Weinmaier T."/>
            <person name="Rattei T."/>
            <person name="Balasubramanian P.G."/>
            <person name="Borman J."/>
            <person name="Busam D."/>
            <person name="Disbennett K."/>
            <person name="Pfannkoch C."/>
            <person name="Sumin N."/>
            <person name="Sutton G."/>
            <person name="Viswanathan L."/>
            <person name="Walenz B."/>
            <person name="Goodstein D.M."/>
            <person name="Hellsten U."/>
            <person name="Kawashima T."/>
            <person name="Prochnik S.E."/>
            <person name="Putnam N.H."/>
            <person name="Shu S."/>
            <person name="Blumberg B."/>
            <person name="Dana C.E."/>
            <person name="Gee L."/>
            <person name="Kibler D.F."/>
            <person name="Law L."/>
            <person name="Lindgens D."/>
            <person name="Martinez D.E."/>
            <person name="Peng J."/>
            <person name="Wigge P.A."/>
            <person name="Bertulat B."/>
            <person name="Guder C."/>
            <person name="Nakamura Y."/>
            <person name="Ozbek S."/>
            <person name="Watanabe H."/>
            <person name="Khalturin K."/>
            <person name="Hemmrich G."/>
            <person name="Franke A."/>
            <person name="Augustin R."/>
            <person name="Fraune S."/>
            <person name="Hayakawa E."/>
            <person name="Hayakawa S."/>
            <person name="Hirose M."/>
            <person name="Hwang J."/>
            <person name="Ikeo K."/>
            <person name="Nishimiya-Fujisawa C."/>
            <person name="Ogura A."/>
            <person name="Takahashi T."/>
            <person name="Steinmetz P.R."/>
            <person name="Zhang X."/>
            <person name="Aufschnaiter R."/>
            <person name="Eder M.K."/>
            <person name="Gorny A.K."/>
            <person name="Salvenmoser W."/>
            <person name="Heimberg A.M."/>
            <person name="Wheeler B.M."/>
            <person name="Peterson K.J."/>
            <person name="Boettger A."/>
            <person name="Tischler P."/>
            <person name="Wolf A."/>
            <person name="Gojobori T."/>
            <person name="Remington K.A."/>
            <person name="Strausberg R.L."/>
            <person name="Venter J."/>
            <person name="Technau U."/>
            <person name="Hobmayer B."/>
            <person name="Bosch T.C."/>
            <person name="Holstein T.W."/>
            <person name="Fujisawa T."/>
            <person name="Bode H.R."/>
            <person name="David C.N."/>
            <person name="Rokhsar D.S."/>
            <person name="Steele R.E."/>
        </authorList>
    </citation>
    <scope>NUCLEOTIDE SEQUENCE</scope>
</reference>
<dbReference type="PROSITE" id="PS51409">
    <property type="entry name" value="ARGINASE_2"/>
    <property type="match status" value="1"/>
</dbReference>
<dbReference type="PRINTS" id="PR00116">
    <property type="entry name" value="ARGINASE"/>
</dbReference>
<comment type="pathway">
    <text evidence="2">Nitrogen metabolism; urea cycle; L-ornithine and urea from L-arginine: step 1/1.</text>
</comment>
<dbReference type="SUPFAM" id="SSF52768">
    <property type="entry name" value="Arginase/deacetylase"/>
    <property type="match status" value="1"/>
</dbReference>
<dbReference type="Pfam" id="PF06089">
    <property type="entry name" value="Asparaginase_II"/>
    <property type="match status" value="1"/>
</dbReference>
<evidence type="ECO:0000256" key="5">
    <source>
        <dbReference type="ARBA" id="ARBA00022503"/>
    </source>
</evidence>
<evidence type="ECO:0000256" key="9">
    <source>
        <dbReference type="ARBA" id="ARBA00047391"/>
    </source>
</evidence>
<keyword evidence="7 12" id="KW-0378">Hydrolase</keyword>
<evidence type="ECO:0000313" key="13">
    <source>
        <dbReference type="EMBL" id="CBA32381.1"/>
    </source>
</evidence>
<name>C9YF30_CURXX</name>
<dbReference type="FunFam" id="3.40.800.10:FF:000012">
    <property type="entry name" value="Arginase"/>
    <property type="match status" value="1"/>
</dbReference>
<keyword evidence="8" id="KW-0464">Manganese</keyword>
<gene>
    <name evidence="13" type="ORF">Csp_D31860</name>
</gene>
<dbReference type="Pfam" id="PF00491">
    <property type="entry name" value="Arginase"/>
    <property type="match status" value="1"/>
</dbReference>
<dbReference type="GO" id="GO:0005737">
    <property type="term" value="C:cytoplasm"/>
    <property type="evidence" value="ECO:0007669"/>
    <property type="project" value="TreeGrafter"/>
</dbReference>
<comment type="cofactor">
    <cofactor evidence="1">
        <name>Mn(2+)</name>
        <dbReference type="ChEBI" id="CHEBI:29035"/>
    </cofactor>
</comment>
<dbReference type="InterPro" id="IPR014033">
    <property type="entry name" value="Arginase"/>
</dbReference>
<dbReference type="InterPro" id="IPR020855">
    <property type="entry name" value="Ureohydrolase_Mn_BS"/>
</dbReference>
<comment type="similarity">
    <text evidence="11 12">Belongs to the arginase family.</text>
</comment>
<dbReference type="EMBL" id="FN543107">
    <property type="protein sequence ID" value="CBA32381.1"/>
    <property type="molecule type" value="Genomic_DNA"/>
</dbReference>
<dbReference type="GO" id="GO:0030145">
    <property type="term" value="F:manganese ion binding"/>
    <property type="evidence" value="ECO:0007669"/>
    <property type="project" value="TreeGrafter"/>
</dbReference>
<evidence type="ECO:0000256" key="6">
    <source>
        <dbReference type="ARBA" id="ARBA00022723"/>
    </source>
</evidence>
<dbReference type="Gene3D" id="3.40.800.10">
    <property type="entry name" value="Ureohydrolase domain"/>
    <property type="match status" value="1"/>
</dbReference>
<evidence type="ECO:0000256" key="3">
    <source>
        <dbReference type="ARBA" id="ARBA00012168"/>
    </source>
</evidence>
<organism evidence="13">
    <name type="scientific">Curvibacter symbiont subsp. Hydra magnipapillata</name>
    <dbReference type="NCBI Taxonomy" id="667019"/>
    <lineage>
        <taxon>Bacteria</taxon>
        <taxon>Pseudomonadati</taxon>
        <taxon>Pseudomonadota</taxon>
        <taxon>Betaproteobacteria</taxon>
        <taxon>Burkholderiales</taxon>
        <taxon>Comamonadaceae</taxon>
        <taxon>Curvibacter</taxon>
    </lineage>
</organism>
<comment type="catalytic activity">
    <reaction evidence="9">
        <text>L-arginine + H2O = urea + L-ornithine</text>
        <dbReference type="Rhea" id="RHEA:20569"/>
        <dbReference type="ChEBI" id="CHEBI:15377"/>
        <dbReference type="ChEBI" id="CHEBI:16199"/>
        <dbReference type="ChEBI" id="CHEBI:32682"/>
        <dbReference type="ChEBI" id="CHEBI:46911"/>
        <dbReference type="EC" id="3.5.3.1"/>
    </reaction>
</comment>
<dbReference type="InterPro" id="IPR023696">
    <property type="entry name" value="Ureohydrolase_dom_sf"/>
</dbReference>
<dbReference type="InterPro" id="IPR006035">
    <property type="entry name" value="Ureohydrolase"/>
</dbReference>